<dbReference type="Proteomes" id="UP000317369">
    <property type="component" value="Chromosome"/>
</dbReference>
<gene>
    <name evidence="1" type="ORF">KS4_33520</name>
</gene>
<proteinExistence type="predicted"/>
<dbReference type="OrthoDB" id="344729at2"/>
<dbReference type="RefSeq" id="WP_145080354.1">
    <property type="nucleotide sequence ID" value="NZ_CP036425.1"/>
</dbReference>
<protein>
    <recommendedName>
        <fullName evidence="3">YHS domain protein</fullName>
    </recommendedName>
</protein>
<name>A0A517YYI8_9BACT</name>
<dbReference type="AlphaFoldDB" id="A0A517YYI8"/>
<reference evidence="1 2" key="1">
    <citation type="submission" date="2019-02" db="EMBL/GenBank/DDBJ databases">
        <title>Deep-cultivation of Planctomycetes and their phenomic and genomic characterization uncovers novel biology.</title>
        <authorList>
            <person name="Wiegand S."/>
            <person name="Jogler M."/>
            <person name="Boedeker C."/>
            <person name="Pinto D."/>
            <person name="Vollmers J."/>
            <person name="Rivas-Marin E."/>
            <person name="Kohn T."/>
            <person name="Peeters S.H."/>
            <person name="Heuer A."/>
            <person name="Rast P."/>
            <person name="Oberbeckmann S."/>
            <person name="Bunk B."/>
            <person name="Jeske O."/>
            <person name="Meyerdierks A."/>
            <person name="Storesund J.E."/>
            <person name="Kallscheuer N."/>
            <person name="Luecker S."/>
            <person name="Lage O.M."/>
            <person name="Pohl T."/>
            <person name="Merkel B.J."/>
            <person name="Hornburger P."/>
            <person name="Mueller R.-W."/>
            <person name="Bruemmer F."/>
            <person name="Labrenz M."/>
            <person name="Spormann A.M."/>
            <person name="Op den Camp H."/>
            <person name="Overmann J."/>
            <person name="Amann R."/>
            <person name="Jetten M.S.M."/>
            <person name="Mascher T."/>
            <person name="Medema M.H."/>
            <person name="Devos D.P."/>
            <person name="Kaster A.-K."/>
            <person name="Ovreas L."/>
            <person name="Rohde M."/>
            <person name="Galperin M.Y."/>
            <person name="Jogler C."/>
        </authorList>
    </citation>
    <scope>NUCLEOTIDE SEQUENCE [LARGE SCALE GENOMIC DNA]</scope>
    <source>
        <strain evidence="1 2">KS4</strain>
    </source>
</reference>
<dbReference type="KEGG" id="pcor:KS4_33520"/>
<evidence type="ECO:0008006" key="3">
    <source>
        <dbReference type="Google" id="ProtNLM"/>
    </source>
</evidence>
<keyword evidence="2" id="KW-1185">Reference proteome</keyword>
<dbReference type="EMBL" id="CP036425">
    <property type="protein sequence ID" value="QDU35271.1"/>
    <property type="molecule type" value="Genomic_DNA"/>
</dbReference>
<evidence type="ECO:0000313" key="1">
    <source>
        <dbReference type="EMBL" id="QDU35271.1"/>
    </source>
</evidence>
<organism evidence="1 2">
    <name type="scientific">Poriferisphaera corsica</name>
    <dbReference type="NCBI Taxonomy" id="2528020"/>
    <lineage>
        <taxon>Bacteria</taxon>
        <taxon>Pseudomonadati</taxon>
        <taxon>Planctomycetota</taxon>
        <taxon>Phycisphaerae</taxon>
        <taxon>Phycisphaerales</taxon>
        <taxon>Phycisphaeraceae</taxon>
        <taxon>Poriferisphaera</taxon>
    </lineage>
</organism>
<evidence type="ECO:0000313" key="2">
    <source>
        <dbReference type="Proteomes" id="UP000317369"/>
    </source>
</evidence>
<sequence>MTRLKNYPMTIIAVTGLLFVSIVTVMEVTAKPNTSPSNSKAYLHAYNLPASGLALDGYCPVAYHVLNKPVKGSPEHSSIYNSVTYNFVNADAKKYFDQNPEKYLPAYGGWCAFGMAIEDKFPVDPTNFKIVDGKLMLFLRNQNVDALKLWNQNNEESQLTKANKHWEKVSQ</sequence>
<dbReference type="NCBIfam" id="NF041384">
    <property type="entry name" value="YHS_seleno_dom"/>
    <property type="match status" value="1"/>
</dbReference>
<accession>A0A517YYI8</accession>